<name>A0A318TMM8_9BACL</name>
<dbReference type="AlphaFoldDB" id="A0A318TMM8"/>
<keyword evidence="2" id="KW-1185">Reference proteome</keyword>
<protein>
    <submittedName>
        <fullName evidence="1">Uncharacterized protein DUF3139</fullName>
    </submittedName>
</protein>
<evidence type="ECO:0000313" key="1">
    <source>
        <dbReference type="EMBL" id="PYF06112.1"/>
    </source>
</evidence>
<organism evidence="1 2">
    <name type="scientific">Ureibacillus chungkukjangi</name>
    <dbReference type="NCBI Taxonomy" id="1202712"/>
    <lineage>
        <taxon>Bacteria</taxon>
        <taxon>Bacillati</taxon>
        <taxon>Bacillota</taxon>
        <taxon>Bacilli</taxon>
        <taxon>Bacillales</taxon>
        <taxon>Caryophanaceae</taxon>
        <taxon>Ureibacillus</taxon>
    </lineage>
</organism>
<evidence type="ECO:0000313" key="2">
    <source>
        <dbReference type="Proteomes" id="UP000247416"/>
    </source>
</evidence>
<reference evidence="1 2" key="1">
    <citation type="submission" date="2018-06" db="EMBL/GenBank/DDBJ databases">
        <title>Genomic Encyclopedia of Archaeal and Bacterial Type Strains, Phase II (KMG-II): from individual species to whole genera.</title>
        <authorList>
            <person name="Goeker M."/>
        </authorList>
    </citation>
    <scope>NUCLEOTIDE SEQUENCE [LARGE SCALE GENOMIC DNA]</scope>
    <source>
        <strain evidence="1 2">KACC 16626</strain>
    </source>
</reference>
<dbReference type="Proteomes" id="UP000247416">
    <property type="component" value="Unassembled WGS sequence"/>
</dbReference>
<proteinExistence type="predicted"/>
<comment type="caution">
    <text evidence="1">The sequence shown here is derived from an EMBL/GenBank/DDBJ whole genome shotgun (WGS) entry which is preliminary data.</text>
</comment>
<dbReference type="EMBL" id="QJTJ01000012">
    <property type="protein sequence ID" value="PYF06112.1"/>
    <property type="molecule type" value="Genomic_DNA"/>
</dbReference>
<gene>
    <name evidence="1" type="ORF">BJ095_11273</name>
</gene>
<sequence>MKKFLIIVGLLVTLGGSVFGFIIYQKNNLENAVVDYLISEEKIAKSNIITSEAFIANLSGARNYMVSVKLKNDDKSYLYYRENGKIHLESYTENGRGFVQ</sequence>
<accession>A0A318TMM8</accession>
<dbReference type="RefSeq" id="WP_146223214.1">
    <property type="nucleotide sequence ID" value="NZ_PYWJ01000004.1"/>
</dbReference>
<dbReference type="OrthoDB" id="2455568at2"/>